<dbReference type="InterPro" id="IPR049625">
    <property type="entry name" value="Glyco_transf_61_cat"/>
</dbReference>
<evidence type="ECO:0000256" key="2">
    <source>
        <dbReference type="ARBA" id="ARBA00022679"/>
    </source>
</evidence>
<sequence length="376" mass="43250">MHGMEKGAAPCIKEANSMNIVEAQELMYPAFRLKLPTFINTTMRTMWLSKGLHLDRMRVSEDQSWADYPIFRGQNMVFLNAVYRGNPPPDFWSDVACMERNVSHMQFLHDLNESEQTTEPIVDTLVIATSPDSWSFQHFIDRVAVVWSQAQLVIPTIKKKDTVILSGRLPENSIVNDIYAVMVGQHLHDVELVYAKRLVFSCRAPLIHPFTTQRITENILQTLPASTEKKSERNIILFLSRTKGGEALNGGRKILNEPELFNAISAMLNTTGRPEKLQYFQHDEFDGLVDVAVFMRDRVKMMIGPHGAAFYNSRFAQPRTAIIEIIPDPDKFFRPYMVVEDIQEVTRLVQNRLMYVDNSYQFEDALVHKHTWNIDA</sequence>
<dbReference type="Pfam" id="PF04577">
    <property type="entry name" value="Glyco_transf_61"/>
    <property type="match status" value="1"/>
</dbReference>
<organism evidence="5 6">
    <name type="scientific">Peronospora farinosa</name>
    <dbReference type="NCBI Taxonomy" id="134698"/>
    <lineage>
        <taxon>Eukaryota</taxon>
        <taxon>Sar</taxon>
        <taxon>Stramenopiles</taxon>
        <taxon>Oomycota</taxon>
        <taxon>Peronosporomycetes</taxon>
        <taxon>Peronosporales</taxon>
        <taxon>Peronosporaceae</taxon>
        <taxon>Peronospora</taxon>
    </lineage>
</organism>
<keyword evidence="6" id="KW-1185">Reference proteome</keyword>
<evidence type="ECO:0000256" key="1">
    <source>
        <dbReference type="ARBA" id="ARBA00022676"/>
    </source>
</evidence>
<proteinExistence type="predicted"/>
<reference evidence="5 6" key="1">
    <citation type="submission" date="2021-11" db="EMBL/GenBank/DDBJ databases">
        <authorList>
            <person name="Islam A."/>
            <person name="Islam S."/>
            <person name="Flora M.S."/>
            <person name="Rahman M."/>
            <person name="Ziaur R.M."/>
            <person name="Epstein J.H."/>
            <person name="Hassan M."/>
            <person name="Klassen M."/>
            <person name="Woodard K."/>
            <person name="Webb A."/>
            <person name="Webby R.J."/>
            <person name="El Zowalaty M.E."/>
        </authorList>
    </citation>
    <scope>NUCLEOTIDE SEQUENCE [LARGE SCALE GENOMIC DNA]</scope>
    <source>
        <strain evidence="5">Pf1</strain>
    </source>
</reference>
<comment type="caution">
    <text evidence="5">The sequence shown here is derived from an EMBL/GenBank/DDBJ whole genome shotgun (WGS) entry which is preliminary data.</text>
</comment>
<evidence type="ECO:0000313" key="6">
    <source>
        <dbReference type="Proteomes" id="UP001157938"/>
    </source>
</evidence>
<feature type="domain" description="Glycosyltransferase 61 catalytic" evidence="4">
    <location>
        <begin position="136"/>
        <end position="323"/>
    </location>
</feature>
<dbReference type="EMBL" id="CAKLBC010000853">
    <property type="protein sequence ID" value="CAH0488721.1"/>
    <property type="molecule type" value="Genomic_DNA"/>
</dbReference>
<name>A0ABN8C6E6_9STRA</name>
<evidence type="ECO:0000313" key="5">
    <source>
        <dbReference type="EMBL" id="CAH0488721.1"/>
    </source>
</evidence>
<gene>
    <name evidence="5" type="ORF">PFR001_LOCUS4192</name>
</gene>
<dbReference type="InterPro" id="IPR007657">
    <property type="entry name" value="Glycosyltransferase_61"/>
</dbReference>
<accession>A0ABN8C6E6</accession>
<evidence type="ECO:0000256" key="3">
    <source>
        <dbReference type="ARBA" id="ARBA00023180"/>
    </source>
</evidence>
<dbReference type="PANTHER" id="PTHR20961">
    <property type="entry name" value="GLYCOSYLTRANSFERASE"/>
    <property type="match status" value="1"/>
</dbReference>
<dbReference type="Proteomes" id="UP001157938">
    <property type="component" value="Unassembled WGS sequence"/>
</dbReference>
<protein>
    <recommendedName>
        <fullName evidence="4">Glycosyltransferase 61 catalytic domain-containing protein</fullName>
    </recommendedName>
</protein>
<keyword evidence="2" id="KW-0808">Transferase</keyword>
<evidence type="ECO:0000259" key="4">
    <source>
        <dbReference type="Pfam" id="PF04577"/>
    </source>
</evidence>
<keyword evidence="3" id="KW-0325">Glycoprotein</keyword>
<dbReference type="PANTHER" id="PTHR20961:SF124">
    <property type="entry name" value="GLYCOSYLTRANSFERASE"/>
    <property type="match status" value="1"/>
</dbReference>
<keyword evidence="1" id="KW-0328">Glycosyltransferase</keyword>